<dbReference type="RefSeq" id="YP_007349325.1">
    <property type="nucleotide sequence ID" value="NC_020081.2"/>
</dbReference>
<dbReference type="KEGG" id="vg:14516125"/>
<dbReference type="GeneID" id="14516125"/>
<keyword evidence="2" id="KW-1185">Reference proteome</keyword>
<proteinExistence type="predicted"/>
<accession>L0LAG7</accession>
<name>L0LAG7_9CAUD</name>
<organism evidence="1 2">
    <name type="scientific">Bacillus phage phiAGATE</name>
    <dbReference type="NCBI Taxonomy" id="1204533"/>
    <lineage>
        <taxon>Viruses</taxon>
        <taxon>Duplodnaviria</taxon>
        <taxon>Heunggongvirae</taxon>
        <taxon>Uroviricota</taxon>
        <taxon>Caudoviricetes</taxon>
        <taxon>Herelleviridae</taxon>
        <taxon>Bastillevirinae</taxon>
        <taxon>Agatevirus</taxon>
        <taxon>Agatevirus agate</taxon>
    </lineage>
</organism>
<evidence type="ECO:0000313" key="2">
    <source>
        <dbReference type="Proteomes" id="UP000010364"/>
    </source>
</evidence>
<dbReference type="OrthoDB" id="21105at10239"/>
<evidence type="ECO:0000313" key="1">
    <source>
        <dbReference type="EMBL" id="AGB62732.1"/>
    </source>
</evidence>
<protein>
    <submittedName>
        <fullName evidence="1">Uncharacterized protein</fullName>
    </submittedName>
</protein>
<reference evidence="1" key="1">
    <citation type="submission" date="2013-11" db="EMBL/GenBank/DDBJ databases">
        <title>Discovery of phiAGATE novel phage infecting Bacillus pumilus leads to new insights in phylogeny of subfamily Spounavirinae.</title>
        <authorList>
            <person name="Barylski J."/>
            <person name="Nowicki G."/>
            <person name="Gozdzicka-Jozefiak A."/>
        </authorList>
    </citation>
    <scope>NUCLEOTIDE SEQUENCE [LARGE SCALE GENOMIC DNA]</scope>
</reference>
<dbReference type="Proteomes" id="UP000010364">
    <property type="component" value="Segment"/>
</dbReference>
<sequence length="93" mass="10709">MANNRVKELAGVHGVTTDEEFGEIVDIVEKHGRMLQEQNADAHIENSWAELVVLTYQIFGELYEFWYQVRTPYTPALRCLSFGFDKLETSVVN</sequence>
<dbReference type="EMBL" id="JX238501">
    <property type="protein sequence ID" value="AGB62732.1"/>
    <property type="molecule type" value="Genomic_DNA"/>
</dbReference>